<dbReference type="SUPFAM" id="SSF64518">
    <property type="entry name" value="Phase 1 flagellin"/>
    <property type="match status" value="1"/>
</dbReference>
<proteinExistence type="inferred from homology"/>
<sequence>MQMRVATFGISDQMIASALRTQSTMANQQIQEASGLVSSDFGGLGSTTQQVLNLQVSATRSQSYIDAATLTNSEIQVMYSAVNSIAELATQFRALLTSATSASSSTDAASVTESARNMLEQTASVLNTQYNGSYVFGGSETRAAPVDVSSTSYAAAISPSSADTSYYQGDSQLASVRVSDSRTVSYGVSADSPAFEKLMRAMNLVASNSPLSTDTLNEALDLAVDAVDELGLVQTRISNASASIETASAYQTEYLSYVQTLGSDLTSVDVAAVTAKLATYQAQLTASYAAIAKVQSLNLASYLR</sequence>
<dbReference type="GO" id="GO:0005198">
    <property type="term" value="F:structural molecule activity"/>
    <property type="evidence" value="ECO:0007669"/>
    <property type="project" value="InterPro"/>
</dbReference>
<evidence type="ECO:0000313" key="7">
    <source>
        <dbReference type="Proteomes" id="UP000544122"/>
    </source>
</evidence>
<evidence type="ECO:0000256" key="2">
    <source>
        <dbReference type="ARBA" id="ARBA00023143"/>
    </source>
</evidence>
<keyword evidence="6" id="KW-0969">Cilium</keyword>
<keyword evidence="3" id="KW-0964">Secreted</keyword>
<dbReference type="AlphaFoldDB" id="A0A7Y4GP82"/>
<comment type="function">
    <text evidence="3">Flagellin is the subunit protein which polymerizes to form the filaments of bacterial flagella.</text>
</comment>
<evidence type="ECO:0000259" key="5">
    <source>
        <dbReference type="Pfam" id="PF00700"/>
    </source>
</evidence>
<dbReference type="InterPro" id="IPR046358">
    <property type="entry name" value="Flagellin_C"/>
</dbReference>
<feature type="domain" description="Flagellin N-terminal" evidence="4">
    <location>
        <begin position="8"/>
        <end position="141"/>
    </location>
</feature>
<evidence type="ECO:0000256" key="3">
    <source>
        <dbReference type="RuleBase" id="RU362073"/>
    </source>
</evidence>
<keyword evidence="7" id="KW-1185">Reference proteome</keyword>
<accession>A0A7Y4GP82</accession>
<comment type="similarity">
    <text evidence="1 3">Belongs to the bacterial flagellin family.</text>
</comment>
<name>A0A7Y4GP82_9BRAD</name>
<dbReference type="EMBL" id="JAAVLX010000002">
    <property type="protein sequence ID" value="NOJ39083.1"/>
    <property type="molecule type" value="Genomic_DNA"/>
</dbReference>
<reference evidence="6 7" key="1">
    <citation type="submission" date="2020-03" db="EMBL/GenBank/DDBJ databases">
        <title>Bradyrhizobium diversity isolated from nodules of Indigofera sp.</title>
        <authorList>
            <person name="Klepa M."/>
            <person name="Helene L."/>
            <person name="Hungria M."/>
        </authorList>
    </citation>
    <scope>NUCLEOTIDE SEQUENCE [LARGE SCALE GENOMIC DNA]</scope>
    <source>
        <strain evidence="6 7">WSM 1791</strain>
    </source>
</reference>
<dbReference type="InterPro" id="IPR001492">
    <property type="entry name" value="Flagellin"/>
</dbReference>
<dbReference type="GO" id="GO:0009288">
    <property type="term" value="C:bacterial-type flagellum"/>
    <property type="evidence" value="ECO:0007669"/>
    <property type="project" value="UniProtKB-SubCell"/>
</dbReference>
<keyword evidence="6" id="KW-0966">Cell projection</keyword>
<keyword evidence="6" id="KW-0282">Flagellum</keyword>
<comment type="caution">
    <text evidence="6">The sequence shown here is derived from an EMBL/GenBank/DDBJ whole genome shotgun (WGS) entry which is preliminary data.</text>
</comment>
<keyword evidence="2 3" id="KW-0975">Bacterial flagellum</keyword>
<organism evidence="6 7">
    <name type="scientific">Bradyrhizobium australiense</name>
    <dbReference type="NCBI Taxonomy" id="2721161"/>
    <lineage>
        <taxon>Bacteria</taxon>
        <taxon>Pseudomonadati</taxon>
        <taxon>Pseudomonadota</taxon>
        <taxon>Alphaproteobacteria</taxon>
        <taxon>Hyphomicrobiales</taxon>
        <taxon>Nitrobacteraceae</taxon>
        <taxon>Bradyrhizobium</taxon>
    </lineage>
</organism>
<dbReference type="GO" id="GO:0005576">
    <property type="term" value="C:extracellular region"/>
    <property type="evidence" value="ECO:0007669"/>
    <property type="project" value="UniProtKB-SubCell"/>
</dbReference>
<comment type="subcellular location">
    <subcellularLocation>
        <location evidence="3">Secreted</location>
    </subcellularLocation>
    <subcellularLocation>
        <location evidence="3">Bacterial flagellum</location>
    </subcellularLocation>
</comment>
<dbReference type="Proteomes" id="UP000544122">
    <property type="component" value="Unassembled WGS sequence"/>
</dbReference>
<dbReference type="PANTHER" id="PTHR42792">
    <property type="entry name" value="FLAGELLIN"/>
    <property type="match status" value="1"/>
</dbReference>
<dbReference type="Gene3D" id="1.20.1330.10">
    <property type="entry name" value="f41 fragment of flagellin, N-terminal domain"/>
    <property type="match status" value="1"/>
</dbReference>
<gene>
    <name evidence="6" type="ORF">HCN58_05590</name>
</gene>
<dbReference type="RefSeq" id="WP_171578345.1">
    <property type="nucleotide sequence ID" value="NZ_JAAVLX010000002.1"/>
</dbReference>
<evidence type="ECO:0000259" key="4">
    <source>
        <dbReference type="Pfam" id="PF00669"/>
    </source>
</evidence>
<dbReference type="NCBIfam" id="NF006489">
    <property type="entry name" value="PRK08913.1"/>
    <property type="match status" value="1"/>
</dbReference>
<dbReference type="Pfam" id="PF00669">
    <property type="entry name" value="Flagellin_N"/>
    <property type="match status" value="1"/>
</dbReference>
<dbReference type="PANTHER" id="PTHR42792:SF1">
    <property type="entry name" value="FLAGELLAR HOOK-ASSOCIATED PROTEIN 3"/>
    <property type="match status" value="1"/>
</dbReference>
<evidence type="ECO:0000313" key="6">
    <source>
        <dbReference type="EMBL" id="NOJ39083.1"/>
    </source>
</evidence>
<protein>
    <recommendedName>
        <fullName evidence="3">Flagellin</fullName>
    </recommendedName>
</protein>
<dbReference type="InterPro" id="IPR001029">
    <property type="entry name" value="Flagellin_N"/>
</dbReference>
<evidence type="ECO:0000256" key="1">
    <source>
        <dbReference type="ARBA" id="ARBA00005709"/>
    </source>
</evidence>
<feature type="domain" description="Flagellin C-terminal" evidence="5">
    <location>
        <begin position="229"/>
        <end position="303"/>
    </location>
</feature>
<dbReference type="Pfam" id="PF00700">
    <property type="entry name" value="Flagellin_C"/>
    <property type="match status" value="1"/>
</dbReference>